<dbReference type="InterPro" id="IPR036291">
    <property type="entry name" value="NAD(P)-bd_dom_sf"/>
</dbReference>
<dbReference type="GO" id="GO:0030497">
    <property type="term" value="P:fatty acid elongation"/>
    <property type="evidence" value="ECO:0007669"/>
    <property type="project" value="TreeGrafter"/>
</dbReference>
<evidence type="ECO:0000256" key="2">
    <source>
        <dbReference type="ARBA" id="ARBA00023002"/>
    </source>
</evidence>
<dbReference type="PANTHER" id="PTHR42760">
    <property type="entry name" value="SHORT-CHAIN DEHYDROGENASES/REDUCTASES FAMILY MEMBER"/>
    <property type="match status" value="1"/>
</dbReference>
<evidence type="ECO:0000313" key="4">
    <source>
        <dbReference type="EMBL" id="BCI51799.1"/>
    </source>
</evidence>
<dbReference type="PROSITE" id="PS00061">
    <property type="entry name" value="ADH_SHORT"/>
    <property type="match status" value="1"/>
</dbReference>
<keyword evidence="2" id="KW-0560">Oxidoreductase</keyword>
<dbReference type="PRINTS" id="PR00081">
    <property type="entry name" value="GDHRDH"/>
</dbReference>
<dbReference type="RefSeq" id="WP_232100526.1">
    <property type="nucleotide sequence ID" value="NZ_AP023287.1"/>
</dbReference>
<dbReference type="Pfam" id="PF13561">
    <property type="entry name" value="adh_short_C2"/>
    <property type="match status" value="1"/>
</dbReference>
<dbReference type="InterPro" id="IPR020904">
    <property type="entry name" value="Sc_DH/Rdtase_CS"/>
</dbReference>
<dbReference type="GO" id="GO:0016616">
    <property type="term" value="F:oxidoreductase activity, acting on the CH-OH group of donors, NAD or NADP as acceptor"/>
    <property type="evidence" value="ECO:0007669"/>
    <property type="project" value="TreeGrafter"/>
</dbReference>
<proteinExistence type="inferred from homology"/>
<dbReference type="EMBL" id="AP023287">
    <property type="protein sequence ID" value="BCI51799.1"/>
    <property type="molecule type" value="Genomic_DNA"/>
</dbReference>
<gene>
    <name evidence="4" type="ORF">NIIDNTM18_10770</name>
</gene>
<dbReference type="FunFam" id="3.40.50.720:FF:000084">
    <property type="entry name" value="Short-chain dehydrogenase reductase"/>
    <property type="match status" value="1"/>
</dbReference>
<feature type="domain" description="Ketoreductase" evidence="3">
    <location>
        <begin position="8"/>
        <end position="183"/>
    </location>
</feature>
<sequence length="258" mass="27521">MIDDSRPSVALVTGSSRGIGYGIARGLAAQGYHVVLNARDGEQLDASRRRLADECAEMETSGVIYSQPFDVTDPDAVRAAVSAIEAEIGPLSTLINNAGIMMRRELTQTALEQWDQALRTNLTGAFLVGTAVAPHMIARGRGKIVNIASVQSVLSRAGLGSYAAAKGALASLTRSMCVEWGQHNIQINAVAPGYILTDMTDQLRRDASFCAWLMNRAPARRWGTVEDVVGPVTWLCSPQSDFVNGQIVYVDGGLTAAV</sequence>
<dbReference type="InterPro" id="IPR057326">
    <property type="entry name" value="KR_dom"/>
</dbReference>
<evidence type="ECO:0000256" key="1">
    <source>
        <dbReference type="ARBA" id="ARBA00006484"/>
    </source>
</evidence>
<comment type="similarity">
    <text evidence="1">Belongs to the short-chain dehydrogenases/reductases (SDR) family.</text>
</comment>
<accession>A0A6S6P009</accession>
<protein>
    <submittedName>
        <fullName evidence="4">Gluconate 5-dehydrogenase</fullName>
    </submittedName>
</protein>
<dbReference type="SMART" id="SM00822">
    <property type="entry name" value="PKS_KR"/>
    <property type="match status" value="1"/>
</dbReference>
<dbReference type="SUPFAM" id="SSF51735">
    <property type="entry name" value="NAD(P)-binding Rossmann-fold domains"/>
    <property type="match status" value="1"/>
</dbReference>
<dbReference type="Proteomes" id="UP000515734">
    <property type="component" value="Chromosome"/>
</dbReference>
<dbReference type="InterPro" id="IPR002347">
    <property type="entry name" value="SDR_fam"/>
</dbReference>
<evidence type="ECO:0000313" key="5">
    <source>
        <dbReference type="Proteomes" id="UP000515734"/>
    </source>
</evidence>
<name>A0A6S6P009_9MYCO</name>
<organism evidence="4 5">
    <name type="scientific">Mycolicibacterium litorale</name>
    <dbReference type="NCBI Taxonomy" id="758802"/>
    <lineage>
        <taxon>Bacteria</taxon>
        <taxon>Bacillati</taxon>
        <taxon>Actinomycetota</taxon>
        <taxon>Actinomycetes</taxon>
        <taxon>Mycobacteriales</taxon>
        <taxon>Mycobacteriaceae</taxon>
        <taxon>Mycolicibacterium</taxon>
    </lineage>
</organism>
<reference evidence="4 5" key="1">
    <citation type="submission" date="2020-07" db="EMBL/GenBank/DDBJ databases">
        <title>Complete genome sequence of Mycolicibacterium litorale like strain isolated from cardiac implantable electronic device infection.</title>
        <authorList>
            <person name="Fukano H."/>
            <person name="Miyama H."/>
            <person name="Hoshino Y."/>
        </authorList>
    </citation>
    <scope>NUCLEOTIDE SEQUENCE [LARGE SCALE GENOMIC DNA]</scope>
    <source>
        <strain evidence="4 5">NIIDNTM18</strain>
    </source>
</reference>
<dbReference type="AlphaFoldDB" id="A0A6S6P009"/>
<evidence type="ECO:0000259" key="3">
    <source>
        <dbReference type="SMART" id="SM00822"/>
    </source>
</evidence>
<dbReference type="PANTHER" id="PTHR42760:SF135">
    <property type="entry name" value="BLL7886 PROTEIN"/>
    <property type="match status" value="1"/>
</dbReference>
<dbReference type="Gene3D" id="3.40.50.720">
    <property type="entry name" value="NAD(P)-binding Rossmann-like Domain"/>
    <property type="match status" value="1"/>
</dbReference>
<dbReference type="PRINTS" id="PR00080">
    <property type="entry name" value="SDRFAMILY"/>
</dbReference>